<keyword evidence="2 5" id="KW-0812">Transmembrane</keyword>
<evidence type="ECO:0000313" key="8">
    <source>
        <dbReference type="Proteomes" id="UP000238762"/>
    </source>
</evidence>
<feature type="transmembrane region" description="Helical" evidence="5">
    <location>
        <begin position="73"/>
        <end position="92"/>
    </location>
</feature>
<proteinExistence type="predicted"/>
<dbReference type="AlphaFoldDB" id="A0A2T1C1I6"/>
<dbReference type="GO" id="GO:0016020">
    <property type="term" value="C:membrane"/>
    <property type="evidence" value="ECO:0007669"/>
    <property type="project" value="UniProtKB-SubCell"/>
</dbReference>
<dbReference type="Pfam" id="PF01794">
    <property type="entry name" value="Ferric_reduct"/>
    <property type="match status" value="1"/>
</dbReference>
<feature type="transmembrane region" description="Helical" evidence="5">
    <location>
        <begin position="138"/>
        <end position="155"/>
    </location>
</feature>
<keyword evidence="8" id="KW-1185">Reference proteome</keyword>
<comment type="subcellular location">
    <subcellularLocation>
        <location evidence="1">Membrane</location>
        <topology evidence="1">Multi-pass membrane protein</topology>
    </subcellularLocation>
</comment>
<evidence type="ECO:0000256" key="3">
    <source>
        <dbReference type="ARBA" id="ARBA00022989"/>
    </source>
</evidence>
<evidence type="ECO:0000256" key="5">
    <source>
        <dbReference type="SAM" id="Phobius"/>
    </source>
</evidence>
<evidence type="ECO:0000259" key="6">
    <source>
        <dbReference type="Pfam" id="PF01794"/>
    </source>
</evidence>
<feature type="transmembrane region" description="Helical" evidence="5">
    <location>
        <begin position="161"/>
        <end position="181"/>
    </location>
</feature>
<dbReference type="EMBL" id="PVWJ01000072">
    <property type="protein sequence ID" value="PSB02121.1"/>
    <property type="molecule type" value="Genomic_DNA"/>
</dbReference>
<evidence type="ECO:0000256" key="2">
    <source>
        <dbReference type="ARBA" id="ARBA00022692"/>
    </source>
</evidence>
<gene>
    <name evidence="7" type="ORF">C7B64_14680</name>
</gene>
<feature type="transmembrane region" description="Helical" evidence="5">
    <location>
        <begin position="7"/>
        <end position="27"/>
    </location>
</feature>
<feature type="domain" description="Ferric oxidoreductase" evidence="6">
    <location>
        <begin position="35"/>
        <end position="150"/>
    </location>
</feature>
<dbReference type="Proteomes" id="UP000238762">
    <property type="component" value="Unassembled WGS sequence"/>
</dbReference>
<name>A0A2T1C1I6_9CYAN</name>
<evidence type="ECO:0000256" key="1">
    <source>
        <dbReference type="ARBA" id="ARBA00004141"/>
    </source>
</evidence>
<dbReference type="OrthoDB" id="9788328at2"/>
<keyword evidence="3 5" id="KW-1133">Transmembrane helix</keyword>
<reference evidence="7 8" key="1">
    <citation type="submission" date="2018-02" db="EMBL/GenBank/DDBJ databases">
        <authorList>
            <person name="Cohen D.B."/>
            <person name="Kent A.D."/>
        </authorList>
    </citation>
    <scope>NUCLEOTIDE SEQUENCE [LARGE SCALE GENOMIC DNA]</scope>
    <source>
        <strain evidence="7 8">CCAP 1448/3</strain>
    </source>
</reference>
<evidence type="ECO:0000313" key="7">
    <source>
        <dbReference type="EMBL" id="PSB02121.1"/>
    </source>
</evidence>
<comment type="caution">
    <text evidence="7">The sequence shown here is derived from an EMBL/GenBank/DDBJ whole genome shotgun (WGS) entry which is preliminary data.</text>
</comment>
<reference evidence="7 8" key="2">
    <citation type="submission" date="2018-03" db="EMBL/GenBank/DDBJ databases">
        <title>The ancient ancestry and fast evolution of plastids.</title>
        <authorList>
            <person name="Moore K.R."/>
            <person name="Magnabosco C."/>
            <person name="Momper L."/>
            <person name="Gold D.A."/>
            <person name="Bosak T."/>
            <person name="Fournier G.P."/>
        </authorList>
    </citation>
    <scope>NUCLEOTIDE SEQUENCE [LARGE SCALE GENOMIC DNA]</scope>
    <source>
        <strain evidence="7 8">CCAP 1448/3</strain>
    </source>
</reference>
<evidence type="ECO:0000256" key="4">
    <source>
        <dbReference type="ARBA" id="ARBA00023136"/>
    </source>
</evidence>
<dbReference type="RefSeq" id="WP_106289413.1">
    <property type="nucleotide sequence ID" value="NZ_CAWNTC010000097.1"/>
</dbReference>
<sequence length="195" mass="22417">MKRQLITYLAIAAIIYALAIAISLLIAPFLFSNLLGLIALICYALTLVPGIIKAILPQFSRNKLTFLLLKHRRFIGVLTFCLALNHGMLQVIKRHLYLLNLSTYLHYFQGFSMMTILIILTVTSSNEAVKFHKKNWSKIHRLTHLIPLLALWHILDKMSGHWTYLTAGAVMLSTILVTLLLSRQYQHFRLRHVIQ</sequence>
<dbReference type="InterPro" id="IPR013130">
    <property type="entry name" value="Fe3_Rdtase_TM_dom"/>
</dbReference>
<feature type="transmembrane region" description="Helical" evidence="5">
    <location>
        <begin position="104"/>
        <end position="126"/>
    </location>
</feature>
<feature type="transmembrane region" description="Helical" evidence="5">
    <location>
        <begin position="33"/>
        <end position="52"/>
    </location>
</feature>
<organism evidence="7 8">
    <name type="scientific">Merismopedia glauca CCAP 1448/3</name>
    <dbReference type="NCBI Taxonomy" id="1296344"/>
    <lineage>
        <taxon>Bacteria</taxon>
        <taxon>Bacillati</taxon>
        <taxon>Cyanobacteriota</taxon>
        <taxon>Cyanophyceae</taxon>
        <taxon>Synechococcales</taxon>
        <taxon>Merismopediaceae</taxon>
        <taxon>Merismopedia</taxon>
    </lineage>
</organism>
<keyword evidence="4 5" id="KW-0472">Membrane</keyword>
<accession>A0A2T1C1I6</accession>
<protein>
    <submittedName>
        <fullName evidence="7">Iron reductase</fullName>
    </submittedName>
</protein>